<keyword evidence="1" id="KW-0732">Signal</keyword>
<dbReference type="EMBL" id="JH792996">
    <property type="protein sequence ID" value="ELQ40338.1"/>
    <property type="molecule type" value="Genomic_DNA"/>
</dbReference>
<protein>
    <submittedName>
        <fullName evidence="2">Uncharacterized protein</fullName>
    </submittedName>
</protein>
<name>A0AA97P1Q5_PYRO3</name>
<dbReference type="Proteomes" id="UP000011086">
    <property type="component" value="Unassembled WGS sequence"/>
</dbReference>
<proteinExistence type="predicted"/>
<organism evidence="2">
    <name type="scientific">Pyricularia oryzae (strain Y34)</name>
    <name type="common">Rice blast fungus</name>
    <name type="synonym">Magnaporthe oryzae</name>
    <dbReference type="NCBI Taxonomy" id="1143189"/>
    <lineage>
        <taxon>Eukaryota</taxon>
        <taxon>Fungi</taxon>
        <taxon>Dikarya</taxon>
        <taxon>Ascomycota</taxon>
        <taxon>Pezizomycotina</taxon>
        <taxon>Sordariomycetes</taxon>
        <taxon>Sordariomycetidae</taxon>
        <taxon>Magnaporthales</taxon>
        <taxon>Pyriculariaceae</taxon>
        <taxon>Pyricularia</taxon>
    </lineage>
</organism>
<sequence>MKPAALTTTLACAVAPVLAAVGGRCASNYGANCICLNKNTCRNTYGGRAEEGSAGNWPCPSDGNDIWGCFVNNCKGSSTVCQWKDFCASSSFGTVLPVQG</sequence>
<accession>A0AA97P1Q5</accession>
<evidence type="ECO:0000256" key="1">
    <source>
        <dbReference type="SAM" id="SignalP"/>
    </source>
</evidence>
<feature type="signal peptide" evidence="1">
    <location>
        <begin position="1"/>
        <end position="19"/>
    </location>
</feature>
<feature type="chain" id="PRO_5041651365" evidence="1">
    <location>
        <begin position="20"/>
        <end position="100"/>
    </location>
</feature>
<evidence type="ECO:0000313" key="2">
    <source>
        <dbReference type="EMBL" id="ELQ40338.1"/>
    </source>
</evidence>
<reference evidence="2" key="1">
    <citation type="journal article" date="2012" name="PLoS Genet.">
        <title>Comparative analysis of the genomes of two field isolates of the rice blast fungus Magnaporthe oryzae.</title>
        <authorList>
            <person name="Xue M."/>
            <person name="Yang J."/>
            <person name="Li Z."/>
            <person name="Hu S."/>
            <person name="Yao N."/>
            <person name="Dean R.A."/>
            <person name="Zhao W."/>
            <person name="Shen M."/>
            <person name="Zhang H."/>
            <person name="Li C."/>
            <person name="Liu L."/>
            <person name="Cao L."/>
            <person name="Xu X."/>
            <person name="Xing Y."/>
            <person name="Hsiang T."/>
            <person name="Zhang Z."/>
            <person name="Xu J.R."/>
            <person name="Peng Y.L."/>
        </authorList>
    </citation>
    <scope>NUCLEOTIDE SEQUENCE</scope>
    <source>
        <strain evidence="2">Y34</strain>
    </source>
</reference>
<dbReference type="AlphaFoldDB" id="A0AA97P1Q5"/>
<gene>
    <name evidence="2" type="ORF">OOU_Y34scaffold00448g38</name>
</gene>